<proteinExistence type="predicted"/>
<evidence type="ECO:0000259" key="1">
    <source>
        <dbReference type="Pfam" id="PF18505"/>
    </source>
</evidence>
<organism evidence="2 3">
    <name type="scientific">Sulfuriferula multivorans</name>
    <dbReference type="NCBI Taxonomy" id="1559896"/>
    <lineage>
        <taxon>Bacteria</taxon>
        <taxon>Pseudomonadati</taxon>
        <taxon>Pseudomonadota</taxon>
        <taxon>Betaproteobacteria</taxon>
        <taxon>Nitrosomonadales</taxon>
        <taxon>Sulfuricellaceae</taxon>
        <taxon>Sulfuriferula</taxon>
    </lineage>
</organism>
<name>A0A7C9TB50_9PROT</name>
<accession>A0A7C9TB50</accession>
<dbReference type="InterPro" id="IPR041145">
    <property type="entry name" value="DUF5619"/>
</dbReference>
<evidence type="ECO:0000313" key="3">
    <source>
        <dbReference type="Proteomes" id="UP000483432"/>
    </source>
</evidence>
<dbReference type="Pfam" id="PF18505">
    <property type="entry name" value="DUF5619"/>
    <property type="match status" value="1"/>
</dbReference>
<protein>
    <recommendedName>
        <fullName evidence="1">DUF5619 domain-containing protein</fullName>
    </recommendedName>
</protein>
<reference evidence="2 3" key="1">
    <citation type="submission" date="2019-09" db="EMBL/GenBank/DDBJ databases">
        <title>H2 Metabolism Revealed by Metagenomic Analysis in Subglacial Sediment of East Antarctica.</title>
        <authorList>
            <person name="Yang Z."/>
            <person name="Zhang Y."/>
            <person name="Lv Y."/>
            <person name="Yan W."/>
            <person name="Xiao X."/>
            <person name="Sun B."/>
            <person name="Ma H."/>
        </authorList>
    </citation>
    <scope>NUCLEOTIDE SEQUENCE [LARGE SCALE GENOMIC DNA]</scope>
    <source>
        <strain evidence="2">Bin2_2</strain>
    </source>
</reference>
<evidence type="ECO:0000313" key="2">
    <source>
        <dbReference type="EMBL" id="NDP49162.1"/>
    </source>
</evidence>
<gene>
    <name evidence="2" type="ORF">GZ085_12405</name>
</gene>
<feature type="domain" description="DUF5619" evidence="1">
    <location>
        <begin position="1"/>
        <end position="80"/>
    </location>
</feature>
<comment type="caution">
    <text evidence="2">The sequence shown here is derived from an EMBL/GenBank/DDBJ whole genome shotgun (WGS) entry which is preliminary data.</text>
</comment>
<dbReference type="Proteomes" id="UP000483432">
    <property type="component" value="Unassembled WGS sequence"/>
</dbReference>
<dbReference type="AlphaFoldDB" id="A0A7C9TB50"/>
<dbReference type="EMBL" id="JAAFGW010000219">
    <property type="protein sequence ID" value="NDP49162.1"/>
    <property type="molecule type" value="Genomic_DNA"/>
</dbReference>
<dbReference type="Gene3D" id="3.30.1490.340">
    <property type="match status" value="1"/>
</dbReference>
<sequence>MQRVEIPDQNVKSFFQARSAAVNKAGELLSRPVIVAWKDDRNGQFAPQIPGAMVDRWHVYGEHNEGVLELEVADDYHFIFTDADGFAEPDLNLTTIEDNGTRFMCLNDACTAEDKEKMGYFAGGGLGG</sequence>